<dbReference type="SUPFAM" id="SSF46689">
    <property type="entry name" value="Homeodomain-like"/>
    <property type="match status" value="1"/>
</dbReference>
<dbReference type="SUPFAM" id="SSF48498">
    <property type="entry name" value="Tetracyclin repressor-like, C-terminal domain"/>
    <property type="match status" value="1"/>
</dbReference>
<feature type="domain" description="HTH tetR-type" evidence="5">
    <location>
        <begin position="7"/>
        <end position="66"/>
    </location>
</feature>
<dbReference type="EMBL" id="CP163444">
    <property type="protein sequence ID" value="XDQ69515.1"/>
    <property type="molecule type" value="Genomic_DNA"/>
</dbReference>
<gene>
    <name evidence="6" type="ORF">AB5J54_02860</name>
</gene>
<name>A0AB39SUU4_9ACTN</name>
<dbReference type="InterPro" id="IPR036271">
    <property type="entry name" value="Tet_transcr_reg_TetR-rel_C_sf"/>
</dbReference>
<dbReference type="AlphaFoldDB" id="A0AB39SUU4"/>
<dbReference type="PRINTS" id="PR00455">
    <property type="entry name" value="HTHTETR"/>
</dbReference>
<evidence type="ECO:0000259" key="5">
    <source>
        <dbReference type="PROSITE" id="PS50977"/>
    </source>
</evidence>
<dbReference type="GO" id="GO:0003677">
    <property type="term" value="F:DNA binding"/>
    <property type="evidence" value="ECO:0007669"/>
    <property type="project" value="UniProtKB-UniRule"/>
</dbReference>
<evidence type="ECO:0000256" key="3">
    <source>
        <dbReference type="ARBA" id="ARBA00023163"/>
    </source>
</evidence>
<dbReference type="PANTHER" id="PTHR47506">
    <property type="entry name" value="TRANSCRIPTIONAL REGULATORY PROTEIN"/>
    <property type="match status" value="1"/>
</dbReference>
<dbReference type="PROSITE" id="PS50977">
    <property type="entry name" value="HTH_TETR_2"/>
    <property type="match status" value="1"/>
</dbReference>
<organism evidence="6">
    <name type="scientific">Streptomyces sp. R44</name>
    <dbReference type="NCBI Taxonomy" id="3238633"/>
    <lineage>
        <taxon>Bacteria</taxon>
        <taxon>Bacillati</taxon>
        <taxon>Actinomycetota</taxon>
        <taxon>Actinomycetes</taxon>
        <taxon>Kitasatosporales</taxon>
        <taxon>Streptomycetaceae</taxon>
        <taxon>Streptomyces</taxon>
    </lineage>
</organism>
<feature type="DNA-binding region" description="H-T-H motif" evidence="4">
    <location>
        <begin position="29"/>
        <end position="48"/>
    </location>
</feature>
<dbReference type="PANTHER" id="PTHR47506:SF7">
    <property type="entry name" value="TRANSCRIPTIONAL REGULATORY PROTEIN"/>
    <property type="match status" value="1"/>
</dbReference>
<dbReference type="InterPro" id="IPR009057">
    <property type="entry name" value="Homeodomain-like_sf"/>
</dbReference>
<dbReference type="InterPro" id="IPR001647">
    <property type="entry name" value="HTH_TetR"/>
</dbReference>
<evidence type="ECO:0000256" key="1">
    <source>
        <dbReference type="ARBA" id="ARBA00023015"/>
    </source>
</evidence>
<keyword evidence="3" id="KW-0804">Transcription</keyword>
<dbReference type="Gene3D" id="1.10.357.10">
    <property type="entry name" value="Tetracycline Repressor, domain 2"/>
    <property type="match status" value="1"/>
</dbReference>
<keyword evidence="2 4" id="KW-0238">DNA-binding</keyword>
<evidence type="ECO:0000313" key="6">
    <source>
        <dbReference type="EMBL" id="XDQ69515.1"/>
    </source>
</evidence>
<accession>A0AB39SUU4</accession>
<evidence type="ECO:0000256" key="2">
    <source>
        <dbReference type="ARBA" id="ARBA00023125"/>
    </source>
</evidence>
<dbReference type="Pfam" id="PF00440">
    <property type="entry name" value="TetR_N"/>
    <property type="match status" value="1"/>
</dbReference>
<sequence>MSTSVKPGPRERLLLAAQELTYTQGVGIGVDALLKGAGVARRSLYEHFGGKDGLIAEVLRRSTAEDVERYRSTMDAAGDDPRARLLAVVDRLGGIAADPDFHGCRYLAADLALTDPDHPGHEVTRAYRHTIHGLFTDEFAALGHPRPGFAADQLLLLVDGLLAAGATRPGSEPGAAARDLAEYLIDAGRA</sequence>
<keyword evidence="1" id="KW-0805">Transcription regulation</keyword>
<proteinExistence type="predicted"/>
<protein>
    <submittedName>
        <fullName evidence="6">TetR/AcrR family transcriptional regulator</fullName>
    </submittedName>
</protein>
<reference evidence="6" key="1">
    <citation type="submission" date="2024-07" db="EMBL/GenBank/DDBJ databases">
        <authorList>
            <person name="Yu S.T."/>
        </authorList>
    </citation>
    <scope>NUCLEOTIDE SEQUENCE</scope>
    <source>
        <strain evidence="6">R44</strain>
    </source>
</reference>
<evidence type="ECO:0000256" key="4">
    <source>
        <dbReference type="PROSITE-ProRule" id="PRU00335"/>
    </source>
</evidence>
<dbReference type="RefSeq" id="WP_369142256.1">
    <property type="nucleotide sequence ID" value="NZ_CP163444.1"/>
</dbReference>